<evidence type="ECO:0000313" key="7">
    <source>
        <dbReference type="Proteomes" id="UP001303473"/>
    </source>
</evidence>
<dbReference type="PRINTS" id="PR00420">
    <property type="entry name" value="RNGMNOXGNASE"/>
</dbReference>
<evidence type="ECO:0000313" key="6">
    <source>
        <dbReference type="EMBL" id="KAK3943307.1"/>
    </source>
</evidence>
<dbReference type="Pfam" id="PF01494">
    <property type="entry name" value="FAD_binding_3"/>
    <property type="match status" value="1"/>
</dbReference>
<sequence>MSPYIHDATAQTEATAHPPFRVAIVGGGIGGLAAALFLHHFCGPNVVIDVYEQAPEYKEVGAGLGLGVNATKLLHRIGVGDACNAIAGDRNGVYFTIRRWDNGAEATTISARDEGRVRFVAMARAQFLEVLLGFIKERSAARLHTRKKCRGIRDLGKGGGVRIDFEDKTFSDADLVIGCDGIHSAVRRQFVRDESLYSGKIAYRGLVPISALPKPWPLPSYAAMWVGPDKHLLTYPIGRTADGKENRSLNVVACTSKREEDVPPESWSSTCDRADVQADFGDCEPLVQTIISLMPDHPSKWRVNDREPLPQWTFLKGKVVLLGDAAHPMVPHQSAGAGQAVEDAYILAKALTEYLTRRPTTPSPSATRSTLSRIARFKTKPRKSATEPDLQQWMHLYQAVRFPRAQQVQQSSREAGELFEMQAPQMVGKTYEECLPILAESVSERMKRLWFEDIDVAYEKTRADIIMMPPVVKKENGISRVLDWCFCM</sequence>
<dbReference type="EMBL" id="MU853766">
    <property type="protein sequence ID" value="KAK3943307.1"/>
    <property type="molecule type" value="Genomic_DNA"/>
</dbReference>
<dbReference type="PANTHER" id="PTHR46720:SF3">
    <property type="entry name" value="FAD-BINDING DOMAIN-CONTAINING PROTEIN-RELATED"/>
    <property type="match status" value="1"/>
</dbReference>
<proteinExistence type="inferred from homology"/>
<dbReference type="AlphaFoldDB" id="A0AAN6S6V2"/>
<dbReference type="InterPro" id="IPR036188">
    <property type="entry name" value="FAD/NAD-bd_sf"/>
</dbReference>
<dbReference type="Proteomes" id="UP001303473">
    <property type="component" value="Unassembled WGS sequence"/>
</dbReference>
<dbReference type="PANTHER" id="PTHR46720">
    <property type="entry name" value="HYDROXYLASE, PUTATIVE (AFU_ORTHOLOGUE AFUA_3G01460)-RELATED"/>
    <property type="match status" value="1"/>
</dbReference>
<dbReference type="GO" id="GO:0044550">
    <property type="term" value="P:secondary metabolite biosynthetic process"/>
    <property type="evidence" value="ECO:0007669"/>
    <property type="project" value="TreeGrafter"/>
</dbReference>
<dbReference type="GO" id="GO:0071949">
    <property type="term" value="F:FAD binding"/>
    <property type="evidence" value="ECO:0007669"/>
    <property type="project" value="InterPro"/>
</dbReference>
<keyword evidence="3" id="KW-0274">FAD</keyword>
<keyword evidence="7" id="KW-1185">Reference proteome</keyword>
<dbReference type="InterPro" id="IPR051104">
    <property type="entry name" value="FAD_monoxygenase"/>
</dbReference>
<dbReference type="InterPro" id="IPR002938">
    <property type="entry name" value="FAD-bd"/>
</dbReference>
<protein>
    <submittedName>
        <fullName evidence="6">Salicylate hydroxylase</fullName>
    </submittedName>
</protein>
<evidence type="ECO:0000256" key="4">
    <source>
        <dbReference type="ARBA" id="ARBA00023002"/>
    </source>
</evidence>
<organism evidence="6 7">
    <name type="scientific">Diplogelasinospora grovesii</name>
    <dbReference type="NCBI Taxonomy" id="303347"/>
    <lineage>
        <taxon>Eukaryota</taxon>
        <taxon>Fungi</taxon>
        <taxon>Dikarya</taxon>
        <taxon>Ascomycota</taxon>
        <taxon>Pezizomycotina</taxon>
        <taxon>Sordariomycetes</taxon>
        <taxon>Sordariomycetidae</taxon>
        <taxon>Sordariales</taxon>
        <taxon>Diplogelasinosporaceae</taxon>
        <taxon>Diplogelasinospora</taxon>
    </lineage>
</organism>
<evidence type="ECO:0000256" key="3">
    <source>
        <dbReference type="ARBA" id="ARBA00022827"/>
    </source>
</evidence>
<accession>A0AAN6S6V2</accession>
<feature type="domain" description="FAD-binding" evidence="5">
    <location>
        <begin position="21"/>
        <end position="356"/>
    </location>
</feature>
<evidence type="ECO:0000259" key="5">
    <source>
        <dbReference type="Pfam" id="PF01494"/>
    </source>
</evidence>
<gene>
    <name evidence="6" type="ORF">QBC46DRAFT_377518</name>
</gene>
<evidence type="ECO:0000256" key="1">
    <source>
        <dbReference type="ARBA" id="ARBA00007992"/>
    </source>
</evidence>
<dbReference type="GO" id="GO:0016491">
    <property type="term" value="F:oxidoreductase activity"/>
    <property type="evidence" value="ECO:0007669"/>
    <property type="project" value="UniProtKB-KW"/>
</dbReference>
<evidence type="ECO:0000256" key="2">
    <source>
        <dbReference type="ARBA" id="ARBA00022630"/>
    </source>
</evidence>
<comment type="similarity">
    <text evidence="1">Belongs to the paxM FAD-dependent monooxygenase family.</text>
</comment>
<dbReference type="SUPFAM" id="SSF54373">
    <property type="entry name" value="FAD-linked reductases, C-terminal domain"/>
    <property type="match status" value="1"/>
</dbReference>
<name>A0AAN6S6V2_9PEZI</name>
<dbReference type="Gene3D" id="3.50.50.60">
    <property type="entry name" value="FAD/NAD(P)-binding domain"/>
    <property type="match status" value="1"/>
</dbReference>
<keyword evidence="2" id="KW-0285">Flavoprotein</keyword>
<comment type="caution">
    <text evidence="6">The sequence shown here is derived from an EMBL/GenBank/DDBJ whole genome shotgun (WGS) entry which is preliminary data.</text>
</comment>
<dbReference type="SUPFAM" id="SSF51905">
    <property type="entry name" value="FAD/NAD(P)-binding domain"/>
    <property type="match status" value="1"/>
</dbReference>
<reference evidence="7" key="1">
    <citation type="journal article" date="2023" name="Mol. Phylogenet. Evol.">
        <title>Genome-scale phylogeny and comparative genomics of the fungal order Sordariales.</title>
        <authorList>
            <person name="Hensen N."/>
            <person name="Bonometti L."/>
            <person name="Westerberg I."/>
            <person name="Brannstrom I.O."/>
            <person name="Guillou S."/>
            <person name="Cros-Aarteil S."/>
            <person name="Calhoun S."/>
            <person name="Haridas S."/>
            <person name="Kuo A."/>
            <person name="Mondo S."/>
            <person name="Pangilinan J."/>
            <person name="Riley R."/>
            <person name="LaButti K."/>
            <person name="Andreopoulos B."/>
            <person name="Lipzen A."/>
            <person name="Chen C."/>
            <person name="Yan M."/>
            <person name="Daum C."/>
            <person name="Ng V."/>
            <person name="Clum A."/>
            <person name="Steindorff A."/>
            <person name="Ohm R.A."/>
            <person name="Martin F."/>
            <person name="Silar P."/>
            <person name="Natvig D.O."/>
            <person name="Lalanne C."/>
            <person name="Gautier V."/>
            <person name="Ament-Velasquez S.L."/>
            <person name="Kruys A."/>
            <person name="Hutchinson M.I."/>
            <person name="Powell A.J."/>
            <person name="Barry K."/>
            <person name="Miller A.N."/>
            <person name="Grigoriev I.V."/>
            <person name="Debuchy R."/>
            <person name="Gladieux P."/>
            <person name="Hiltunen Thoren M."/>
            <person name="Johannesson H."/>
        </authorList>
    </citation>
    <scope>NUCLEOTIDE SEQUENCE [LARGE SCALE GENOMIC DNA]</scope>
    <source>
        <strain evidence="7">CBS 340.73</strain>
    </source>
</reference>
<keyword evidence="4" id="KW-0560">Oxidoreductase</keyword>